<feature type="non-terminal residue" evidence="1">
    <location>
        <position position="145"/>
    </location>
</feature>
<sequence length="145" mass="17306">MTRSTRQLRYKKIRWSLLYPNQGSILTNHVRSVIIPNYLQWVQYVHTTLKGYKKLSHIEGGGSLKDDQKFEVWDDEDFLIMIWLWNSMTPEISQNNLDIRSLKWVQYVHTTLKGYKKLSHIEGGDSLKDDPKFEVWDDEDFLIMI</sequence>
<evidence type="ECO:0000313" key="2">
    <source>
        <dbReference type="Proteomes" id="UP000257109"/>
    </source>
</evidence>
<dbReference type="OrthoDB" id="1750575at2759"/>
<dbReference type="Proteomes" id="UP000257109">
    <property type="component" value="Unassembled WGS sequence"/>
</dbReference>
<dbReference type="EMBL" id="QJKJ01014602">
    <property type="protein sequence ID" value="RDX64002.1"/>
    <property type="molecule type" value="Genomic_DNA"/>
</dbReference>
<dbReference type="AlphaFoldDB" id="A0A371ED81"/>
<reference evidence="1" key="1">
    <citation type="submission" date="2018-05" db="EMBL/GenBank/DDBJ databases">
        <title>Draft genome of Mucuna pruriens seed.</title>
        <authorList>
            <person name="Nnadi N.E."/>
            <person name="Vos R."/>
            <person name="Hasami M.H."/>
            <person name="Devisetty U.K."/>
            <person name="Aguiy J.C."/>
        </authorList>
    </citation>
    <scope>NUCLEOTIDE SEQUENCE [LARGE SCALE GENOMIC DNA]</scope>
    <source>
        <strain evidence="1">JCA_2017</strain>
    </source>
</reference>
<evidence type="ECO:0000313" key="1">
    <source>
        <dbReference type="EMBL" id="RDX64002.1"/>
    </source>
</evidence>
<protein>
    <submittedName>
        <fullName evidence="1">Uncharacterized protein</fullName>
    </submittedName>
</protein>
<accession>A0A371ED81</accession>
<name>A0A371ED81_MUCPR</name>
<keyword evidence="2" id="KW-1185">Reference proteome</keyword>
<comment type="caution">
    <text evidence="1">The sequence shown here is derived from an EMBL/GenBank/DDBJ whole genome shotgun (WGS) entry which is preliminary data.</text>
</comment>
<proteinExistence type="predicted"/>
<organism evidence="1 2">
    <name type="scientific">Mucuna pruriens</name>
    <name type="common">Velvet bean</name>
    <name type="synonym">Dolichos pruriens</name>
    <dbReference type="NCBI Taxonomy" id="157652"/>
    <lineage>
        <taxon>Eukaryota</taxon>
        <taxon>Viridiplantae</taxon>
        <taxon>Streptophyta</taxon>
        <taxon>Embryophyta</taxon>
        <taxon>Tracheophyta</taxon>
        <taxon>Spermatophyta</taxon>
        <taxon>Magnoliopsida</taxon>
        <taxon>eudicotyledons</taxon>
        <taxon>Gunneridae</taxon>
        <taxon>Pentapetalae</taxon>
        <taxon>rosids</taxon>
        <taxon>fabids</taxon>
        <taxon>Fabales</taxon>
        <taxon>Fabaceae</taxon>
        <taxon>Papilionoideae</taxon>
        <taxon>50 kb inversion clade</taxon>
        <taxon>NPAAA clade</taxon>
        <taxon>indigoferoid/millettioid clade</taxon>
        <taxon>Phaseoleae</taxon>
        <taxon>Mucuna</taxon>
    </lineage>
</organism>
<gene>
    <name evidence="1" type="ORF">CR513_57493</name>
</gene>